<reference evidence="1" key="1">
    <citation type="submission" date="2023-12" db="EMBL/GenBank/DDBJ databases">
        <authorList>
            <person name="Brown T."/>
        </authorList>
    </citation>
    <scope>NUCLEOTIDE SEQUENCE</scope>
</reference>
<gene>
    <name evidence="1" type="ORF">MPIPNATIZW_LOCUS9146</name>
</gene>
<dbReference type="Proteomes" id="UP001314169">
    <property type="component" value="Chromosome 2"/>
</dbReference>
<accession>A0ABN9ZRE2</accession>
<proteinExistence type="predicted"/>
<evidence type="ECO:0000313" key="1">
    <source>
        <dbReference type="EMBL" id="CAK6440840.1"/>
    </source>
</evidence>
<dbReference type="EMBL" id="OY882859">
    <property type="protein sequence ID" value="CAK6440840.1"/>
    <property type="molecule type" value="Genomic_DNA"/>
</dbReference>
<name>A0ABN9ZRE2_PIPNA</name>
<keyword evidence="2" id="KW-1185">Reference proteome</keyword>
<evidence type="ECO:0000313" key="2">
    <source>
        <dbReference type="Proteomes" id="UP001314169"/>
    </source>
</evidence>
<sequence length="135" mass="14723">MCQLPNPPLNQPTGMQGEITKVQSMLTASYHLRNWTLALTQPIGISHIMALASPHHPTPSPIKFLSFGNSGLFASCRCVGRGGETRLGLEKRLFVFASDSVPWWSLGILKSGHNSWTLSLCLHVPTTSQSPVDND</sequence>
<organism evidence="1 2">
    <name type="scientific">Pipistrellus nathusii</name>
    <name type="common">Nathusius' pipistrelle</name>
    <dbReference type="NCBI Taxonomy" id="59473"/>
    <lineage>
        <taxon>Eukaryota</taxon>
        <taxon>Metazoa</taxon>
        <taxon>Chordata</taxon>
        <taxon>Craniata</taxon>
        <taxon>Vertebrata</taxon>
        <taxon>Euteleostomi</taxon>
        <taxon>Mammalia</taxon>
        <taxon>Eutheria</taxon>
        <taxon>Laurasiatheria</taxon>
        <taxon>Chiroptera</taxon>
        <taxon>Yangochiroptera</taxon>
        <taxon>Vespertilionidae</taxon>
        <taxon>Pipistrellus</taxon>
    </lineage>
</organism>
<protein>
    <submittedName>
        <fullName evidence="1">Uncharacterized protein</fullName>
    </submittedName>
</protein>